<dbReference type="EMBL" id="CP003639">
    <property type="protein sequence ID" value="AFM41660.1"/>
    <property type="molecule type" value="Genomic_DNA"/>
</dbReference>
<keyword evidence="5" id="KW-1185">Reference proteome</keyword>
<dbReference type="HOGENOM" id="CLU_009673_5_2_9"/>
<protein>
    <submittedName>
        <fullName evidence="4">Putative exonuclease of the beta-lactamase fold involved in RNA processing</fullName>
    </submittedName>
</protein>
<dbReference type="SMART" id="SM00849">
    <property type="entry name" value="Lactamase_B"/>
    <property type="match status" value="1"/>
</dbReference>
<dbReference type="STRING" id="646529.Desaci_2729"/>
<dbReference type="OrthoDB" id="9803916at2"/>
<dbReference type="SUPFAM" id="SSF56281">
    <property type="entry name" value="Metallo-hydrolase/oxidoreductase"/>
    <property type="match status" value="1"/>
</dbReference>
<keyword evidence="1" id="KW-0378">Hydrolase</keyword>
<gene>
    <name evidence="4" type="ordered locus">Desaci_2729</name>
</gene>
<dbReference type="PANTHER" id="PTHR11203:SF37">
    <property type="entry name" value="INTEGRATOR COMPLEX SUBUNIT 11"/>
    <property type="match status" value="1"/>
</dbReference>
<evidence type="ECO:0000313" key="4">
    <source>
        <dbReference type="EMBL" id="AFM41660.1"/>
    </source>
</evidence>
<dbReference type="InterPro" id="IPR011108">
    <property type="entry name" value="RMMBL"/>
</dbReference>
<dbReference type="eggNOG" id="COG1236">
    <property type="taxonomic scope" value="Bacteria"/>
</dbReference>
<organism evidence="4 5">
    <name type="scientific">Desulfosporosinus acidiphilus (strain DSM 22704 / JCM 16185 / SJ4)</name>
    <dbReference type="NCBI Taxonomy" id="646529"/>
    <lineage>
        <taxon>Bacteria</taxon>
        <taxon>Bacillati</taxon>
        <taxon>Bacillota</taxon>
        <taxon>Clostridia</taxon>
        <taxon>Eubacteriales</taxon>
        <taxon>Desulfitobacteriaceae</taxon>
        <taxon>Desulfosporosinus</taxon>
    </lineage>
</organism>
<feature type="domain" description="Metallo-beta-lactamase" evidence="2">
    <location>
        <begin position="13"/>
        <end position="248"/>
    </location>
</feature>
<dbReference type="GO" id="GO:0004527">
    <property type="term" value="F:exonuclease activity"/>
    <property type="evidence" value="ECO:0007669"/>
    <property type="project" value="UniProtKB-KW"/>
</dbReference>
<dbReference type="GO" id="GO:0004521">
    <property type="term" value="F:RNA endonuclease activity"/>
    <property type="evidence" value="ECO:0007669"/>
    <property type="project" value="TreeGrafter"/>
</dbReference>
<evidence type="ECO:0000313" key="5">
    <source>
        <dbReference type="Proteomes" id="UP000002892"/>
    </source>
</evidence>
<feature type="domain" description="Beta-Casp" evidence="3">
    <location>
        <begin position="253"/>
        <end position="378"/>
    </location>
</feature>
<dbReference type="PANTHER" id="PTHR11203">
    <property type="entry name" value="CLEAVAGE AND POLYADENYLATION SPECIFICITY FACTOR FAMILY MEMBER"/>
    <property type="match status" value="1"/>
</dbReference>
<dbReference type="Proteomes" id="UP000002892">
    <property type="component" value="Chromosome"/>
</dbReference>
<evidence type="ECO:0000259" key="2">
    <source>
        <dbReference type="SMART" id="SM00849"/>
    </source>
</evidence>
<dbReference type="SMART" id="SM01027">
    <property type="entry name" value="Beta-Casp"/>
    <property type="match status" value="1"/>
</dbReference>
<reference evidence="4 5" key="1">
    <citation type="journal article" date="2012" name="J. Bacteriol.">
        <title>Complete genome sequences of Desulfosporosinus orientis DSM765T, Desulfosporosinus youngiae DSM17734T, Desulfosporosinus meridiei DSM13257T, and Desulfosporosinus acidiphilus DSM22704T.</title>
        <authorList>
            <person name="Pester M."/>
            <person name="Brambilla E."/>
            <person name="Alazard D."/>
            <person name="Rattei T."/>
            <person name="Weinmaier T."/>
            <person name="Han J."/>
            <person name="Lucas S."/>
            <person name="Lapidus A."/>
            <person name="Cheng J.F."/>
            <person name="Goodwin L."/>
            <person name="Pitluck S."/>
            <person name="Peters L."/>
            <person name="Ovchinnikova G."/>
            <person name="Teshima H."/>
            <person name="Detter J.C."/>
            <person name="Han C.S."/>
            <person name="Tapia R."/>
            <person name="Land M.L."/>
            <person name="Hauser L."/>
            <person name="Kyrpides N.C."/>
            <person name="Ivanova N.N."/>
            <person name="Pagani I."/>
            <person name="Huntmann M."/>
            <person name="Wei C.L."/>
            <person name="Davenport K.W."/>
            <person name="Daligault H."/>
            <person name="Chain P.S."/>
            <person name="Chen A."/>
            <person name="Mavromatis K."/>
            <person name="Markowitz V."/>
            <person name="Szeto E."/>
            <person name="Mikhailova N."/>
            <person name="Pati A."/>
            <person name="Wagner M."/>
            <person name="Woyke T."/>
            <person name="Ollivier B."/>
            <person name="Klenk H.P."/>
            <person name="Spring S."/>
            <person name="Loy A."/>
        </authorList>
    </citation>
    <scope>NUCLEOTIDE SEQUENCE [LARGE SCALE GENOMIC DNA]</scope>
    <source>
        <strain evidence="5">DSM 22704 / JCM 16185 / SJ4</strain>
    </source>
</reference>
<dbReference type="Pfam" id="PF10996">
    <property type="entry name" value="Beta-Casp"/>
    <property type="match status" value="1"/>
</dbReference>
<keyword evidence="4" id="KW-0540">Nuclease</keyword>
<dbReference type="InterPro" id="IPR050698">
    <property type="entry name" value="MBL"/>
</dbReference>
<dbReference type="RefSeq" id="WP_014827655.1">
    <property type="nucleotide sequence ID" value="NC_018068.1"/>
</dbReference>
<evidence type="ECO:0000256" key="1">
    <source>
        <dbReference type="ARBA" id="ARBA00022801"/>
    </source>
</evidence>
<evidence type="ECO:0000259" key="3">
    <source>
        <dbReference type="SMART" id="SM01027"/>
    </source>
</evidence>
<dbReference type="Pfam" id="PF07521">
    <property type="entry name" value="RMMBL"/>
    <property type="match status" value="1"/>
</dbReference>
<sequence>MNLTFLGAAQMVTGSCYLLETRGYKIIIDCGLFQGSKHIKEKNYNEFPFSPKDISLVLLTHAHTDHSGLIPKLYKNGYTGPVYTTNATIELCKIMLPDSGHIQEMEVERKNRKFTRAGLPLLTPIYTSEEAADCLNYFKGVEYREKFELLPGLQVCFQDAGHILGSAMIEVWVTEGEKTLKFVFSGDIGNAPEPYLEQPTCIADSDYLIMESTYGNRLHGNTSDRLNKFRDVINETFAKGGNLVIPSFAIERTQDLLYYLEILHDNKDIPPVDVYIDSPLAVEATKIFRHSFKYFNKETQDSIQRGEDPLNLPRLHFSLTAKDSMAINEIKGKAIIISASGMADAGRIKHHLKHNLWRSEATVLFVGYQAEGTLGRRLLNGDKQVTIHGEEISVKANIENIDGFSAHADQRGLLNWIQCSGTPAEGIILVHGEEEAQSDLAQKIKDQVGIEPLIPSLGETFHWNESGMTRSPKHWSADSNLKAETAEIKPMNDKNEVSSNTLNEALTDLMDKIHKLSEKERQRDNQSDALRNVLEIRELVDNKLRLTNKEK</sequence>
<dbReference type="InterPro" id="IPR036866">
    <property type="entry name" value="RibonucZ/Hydroxyglut_hydro"/>
</dbReference>
<dbReference type="Gene3D" id="3.40.50.10890">
    <property type="match status" value="1"/>
</dbReference>
<dbReference type="KEGG" id="dai:Desaci_2729"/>
<proteinExistence type="predicted"/>
<dbReference type="CDD" id="cd16295">
    <property type="entry name" value="TTHA0252-CPSF-like_MBL-fold"/>
    <property type="match status" value="1"/>
</dbReference>
<dbReference type="InterPro" id="IPR001279">
    <property type="entry name" value="Metallo-B-lactamas"/>
</dbReference>
<dbReference type="AlphaFoldDB" id="I4D786"/>
<dbReference type="Gene3D" id="3.60.15.10">
    <property type="entry name" value="Ribonuclease Z/Hydroxyacylglutathione hydrolase-like"/>
    <property type="match status" value="1"/>
</dbReference>
<dbReference type="Pfam" id="PF00753">
    <property type="entry name" value="Lactamase_B"/>
    <property type="match status" value="1"/>
</dbReference>
<dbReference type="InterPro" id="IPR022712">
    <property type="entry name" value="Beta_Casp"/>
</dbReference>
<name>I4D786_DESAJ</name>
<accession>I4D786</accession>
<keyword evidence="4" id="KW-0269">Exonuclease</keyword>